<dbReference type="OrthoDB" id="700862at2"/>
<gene>
    <name evidence="1" type="ORF">IP98_02912</name>
</gene>
<dbReference type="Proteomes" id="UP000319848">
    <property type="component" value="Unassembled WGS sequence"/>
</dbReference>
<sequence length="252" mass="29085">MKYNIYIKTRGGSRSILETEENETKKIVNAYKENKESIFLNGKKFFTGDLLDLQIYTFENNQFKTGQELYSYCDRNHFLERGYFSDPHVPKNILEQVGNNVTSQFINDSELEEIENETPKENYIDPKRIKELEGLKSKDFDLTRLTAVLKEINVAYKNNLKFAIPPLVRSIIDQVPPIFGKANFSDVCGSFGSKSFKDSMNILDKSSRKIADSYLHTHIRKNESSLPTETQINFKSDLDVLLQEVSRVIQNS</sequence>
<proteinExistence type="predicted"/>
<dbReference type="AlphaFoldDB" id="V6SAF4"/>
<reference evidence="1 2" key="1">
    <citation type="journal article" date="2015" name="Stand. Genomic Sci.">
        <title>Genomic Encyclopedia of Bacterial and Archaeal Type Strains, Phase III: the genomes of soil and plant-associated and newly described type strains.</title>
        <authorList>
            <person name="Whitman W.B."/>
            <person name="Woyke T."/>
            <person name="Klenk H.P."/>
            <person name="Zhou Y."/>
            <person name="Lilburn T.G."/>
            <person name="Beck B.J."/>
            <person name="De Vos P."/>
            <person name="Vandamme P."/>
            <person name="Eisen J.A."/>
            <person name="Garrity G."/>
            <person name="Hugenholtz P."/>
            <person name="Kyrpides N.C."/>
        </authorList>
    </citation>
    <scope>NUCLEOTIDE SEQUENCE [LARGE SCALE GENOMIC DNA]</scope>
    <source>
        <strain evidence="1 2">CGMCC 1.7270</strain>
    </source>
</reference>
<dbReference type="RefSeq" id="WP_023569742.1">
    <property type="nucleotide sequence ID" value="NZ_JRLU01000026.1"/>
</dbReference>
<protein>
    <submittedName>
        <fullName evidence="1">Uncharacterized protein</fullName>
    </submittedName>
</protein>
<accession>V6SAF4</accession>
<name>V6SAF4_9FLAO</name>
<organism evidence="1 2">
    <name type="scientific">Flavobacterium cauense R2A-7</name>
    <dbReference type="NCBI Taxonomy" id="1341154"/>
    <lineage>
        <taxon>Bacteria</taxon>
        <taxon>Pseudomonadati</taxon>
        <taxon>Bacteroidota</taxon>
        <taxon>Flavobacteriia</taxon>
        <taxon>Flavobacteriales</taxon>
        <taxon>Flavobacteriaceae</taxon>
        <taxon>Flavobacterium</taxon>
    </lineage>
</organism>
<evidence type="ECO:0000313" key="2">
    <source>
        <dbReference type="Proteomes" id="UP000319848"/>
    </source>
</evidence>
<keyword evidence="2" id="KW-1185">Reference proteome</keyword>
<dbReference type="STRING" id="1341154.FCR2A7T_05680"/>
<evidence type="ECO:0000313" key="1">
    <source>
        <dbReference type="EMBL" id="TWI08047.1"/>
    </source>
</evidence>
<comment type="caution">
    <text evidence="1">The sequence shown here is derived from an EMBL/GenBank/DDBJ whole genome shotgun (WGS) entry which is preliminary data.</text>
</comment>
<dbReference type="EMBL" id="VLKQ01000020">
    <property type="protein sequence ID" value="TWI08047.1"/>
    <property type="molecule type" value="Genomic_DNA"/>
</dbReference>